<dbReference type="GO" id="GO:0032259">
    <property type="term" value="P:methylation"/>
    <property type="evidence" value="ECO:0007669"/>
    <property type="project" value="UniProtKB-KW"/>
</dbReference>
<accession>A0A1H2MXP3</accession>
<feature type="domain" description="Methyltransferase type 11" evidence="1">
    <location>
        <begin position="54"/>
        <end position="142"/>
    </location>
</feature>
<dbReference type="Gene3D" id="3.40.50.150">
    <property type="entry name" value="Vaccinia Virus protein VP39"/>
    <property type="match status" value="1"/>
</dbReference>
<dbReference type="GO" id="GO:0008757">
    <property type="term" value="F:S-adenosylmethionine-dependent methyltransferase activity"/>
    <property type="evidence" value="ECO:0007669"/>
    <property type="project" value="InterPro"/>
</dbReference>
<keyword evidence="3" id="KW-1185">Reference proteome</keyword>
<reference evidence="3" key="1">
    <citation type="submission" date="2016-10" db="EMBL/GenBank/DDBJ databases">
        <authorList>
            <person name="Varghese N."/>
            <person name="Submissions S."/>
        </authorList>
    </citation>
    <scope>NUCLEOTIDE SEQUENCE [LARGE SCALE GENOMIC DNA]</scope>
    <source>
        <strain evidence="3">DSM 21743</strain>
    </source>
</reference>
<dbReference type="Proteomes" id="UP000198825">
    <property type="component" value="Chromosome I"/>
</dbReference>
<dbReference type="STRING" id="546874.SAMN04488544_2939"/>
<dbReference type="InterPro" id="IPR013216">
    <property type="entry name" value="Methyltransf_11"/>
</dbReference>
<dbReference type="InterPro" id="IPR029063">
    <property type="entry name" value="SAM-dependent_MTases_sf"/>
</dbReference>
<keyword evidence="2" id="KW-0808">Transferase</keyword>
<dbReference type="AlphaFoldDB" id="A0A1H2MXP3"/>
<evidence type="ECO:0000313" key="3">
    <source>
        <dbReference type="Proteomes" id="UP000198825"/>
    </source>
</evidence>
<protein>
    <submittedName>
        <fullName evidence="2">Methyltransferase domain-containing protein</fullName>
    </submittedName>
</protein>
<dbReference type="OrthoDB" id="5177196at2"/>
<proteinExistence type="predicted"/>
<dbReference type="EMBL" id="LT629799">
    <property type="protein sequence ID" value="SDU98083.1"/>
    <property type="molecule type" value="Genomic_DNA"/>
</dbReference>
<evidence type="ECO:0000313" key="2">
    <source>
        <dbReference type="EMBL" id="SDU98083.1"/>
    </source>
</evidence>
<name>A0A1H2MXP3_9ACTN</name>
<dbReference type="Pfam" id="PF08241">
    <property type="entry name" value="Methyltransf_11"/>
    <property type="match status" value="1"/>
</dbReference>
<keyword evidence="2" id="KW-0489">Methyltransferase</keyword>
<sequence length="247" mass="25763">MAAEFDTVAAWTADVALDLGPDHHVPAGCRGSGGPAALHWFLDHLAPAPGSTFLDVGAGVGGPAGFAAQEAGVRPVLTEPQAGACRAARRLFGVPVVRTGSALPVAGASVGAGWCLGVLCTVADQPFFVSELRRVLADDGRLGLLVYVARQEHVEDAPEGNQFPTADGLARLLDDAGLVVQDSAHLADFAGTPGLWQERADAVDAELERRHGDDARWRTAEDQSGRIGRLIARGDVEGSMLVVRPRP</sequence>
<organism evidence="2 3">
    <name type="scientific">Microlunatus sagamiharensis</name>
    <dbReference type="NCBI Taxonomy" id="546874"/>
    <lineage>
        <taxon>Bacteria</taxon>
        <taxon>Bacillati</taxon>
        <taxon>Actinomycetota</taxon>
        <taxon>Actinomycetes</taxon>
        <taxon>Propionibacteriales</taxon>
        <taxon>Propionibacteriaceae</taxon>
        <taxon>Microlunatus</taxon>
    </lineage>
</organism>
<evidence type="ECO:0000259" key="1">
    <source>
        <dbReference type="Pfam" id="PF08241"/>
    </source>
</evidence>
<dbReference type="SUPFAM" id="SSF53335">
    <property type="entry name" value="S-adenosyl-L-methionine-dependent methyltransferases"/>
    <property type="match status" value="1"/>
</dbReference>
<gene>
    <name evidence="2" type="ORF">SAMN04488544_2939</name>
</gene>